<comment type="caution">
    <text evidence="2">The sequence shown here is derived from an EMBL/GenBank/DDBJ whole genome shotgun (WGS) entry which is preliminary data.</text>
</comment>
<gene>
    <name evidence="2" type="ORF">E3N88_44380</name>
</gene>
<protein>
    <submittedName>
        <fullName evidence="2">Uncharacterized protein</fullName>
    </submittedName>
</protein>
<sequence>MMAIIGKDTPWSRLFDMTYAPQYRLLTVEFLSTFVFRPQAPDFQPEPGHPQPAEISFRLCGGSYALSLREFAIVTGLYTEAETDMPIYMTAIHTVDDAVDSAWWPQIGDDPFVRSARVTRIRDPLIRYLHRCIASSITGREREDLRRVYVKCIARFNELIDIDPADMEAVYPVRFDSRTVHGMRIVQKFPRLGLRFTLERGVIWQPGPNDLHYRDDDPMPQQQPPQHPPPHVEWELHQDVPHQHPEHVYRAVWLPVRVEAMLQGIADATQQLIQQQAQIQRAADSTSGSVGGSDLVAGAYRAEPC</sequence>
<dbReference type="Proteomes" id="UP000326396">
    <property type="component" value="Unassembled WGS sequence"/>
</dbReference>
<organism evidence="2 3">
    <name type="scientific">Mikania micrantha</name>
    <name type="common">bitter vine</name>
    <dbReference type="NCBI Taxonomy" id="192012"/>
    <lineage>
        <taxon>Eukaryota</taxon>
        <taxon>Viridiplantae</taxon>
        <taxon>Streptophyta</taxon>
        <taxon>Embryophyta</taxon>
        <taxon>Tracheophyta</taxon>
        <taxon>Spermatophyta</taxon>
        <taxon>Magnoliopsida</taxon>
        <taxon>eudicotyledons</taxon>
        <taxon>Gunneridae</taxon>
        <taxon>Pentapetalae</taxon>
        <taxon>asterids</taxon>
        <taxon>campanulids</taxon>
        <taxon>Asterales</taxon>
        <taxon>Asteraceae</taxon>
        <taxon>Asteroideae</taxon>
        <taxon>Heliantheae alliance</taxon>
        <taxon>Eupatorieae</taxon>
        <taxon>Mikania</taxon>
    </lineage>
</organism>
<proteinExistence type="predicted"/>
<accession>A0A5N6LCG7</accession>
<keyword evidence="3" id="KW-1185">Reference proteome</keyword>
<reference evidence="2 3" key="1">
    <citation type="submission" date="2019-05" db="EMBL/GenBank/DDBJ databases">
        <title>Mikania micrantha, genome provides insights into the molecular mechanism of rapid growth.</title>
        <authorList>
            <person name="Liu B."/>
        </authorList>
    </citation>
    <scope>NUCLEOTIDE SEQUENCE [LARGE SCALE GENOMIC DNA]</scope>
    <source>
        <strain evidence="2">NLD-2019</strain>
        <tissue evidence="2">Leaf</tissue>
    </source>
</reference>
<evidence type="ECO:0000256" key="1">
    <source>
        <dbReference type="SAM" id="MobiDB-lite"/>
    </source>
</evidence>
<evidence type="ECO:0000313" key="2">
    <source>
        <dbReference type="EMBL" id="KAD0364776.1"/>
    </source>
</evidence>
<dbReference type="EMBL" id="SZYD01001742">
    <property type="protein sequence ID" value="KAD0364776.1"/>
    <property type="molecule type" value="Genomic_DNA"/>
</dbReference>
<dbReference type="AlphaFoldDB" id="A0A5N6LCG7"/>
<evidence type="ECO:0000313" key="3">
    <source>
        <dbReference type="Proteomes" id="UP000326396"/>
    </source>
</evidence>
<name>A0A5N6LCG7_9ASTR</name>
<feature type="region of interest" description="Disordered" evidence="1">
    <location>
        <begin position="209"/>
        <end position="232"/>
    </location>
</feature>